<keyword evidence="5" id="KW-0479">Metal-binding</keyword>
<evidence type="ECO:0000256" key="5">
    <source>
        <dbReference type="ARBA" id="ARBA00022723"/>
    </source>
</evidence>
<keyword evidence="7" id="KW-0539">Nucleus</keyword>
<comment type="similarity">
    <text evidence="3">Belongs to the HARBI1 family.</text>
</comment>
<dbReference type="PANTHER" id="PTHR22930">
    <property type="match status" value="1"/>
</dbReference>
<evidence type="ECO:0000256" key="4">
    <source>
        <dbReference type="ARBA" id="ARBA00022722"/>
    </source>
</evidence>
<organism evidence="10 11">
    <name type="scientific">Stephania yunnanensis</name>
    <dbReference type="NCBI Taxonomy" id="152371"/>
    <lineage>
        <taxon>Eukaryota</taxon>
        <taxon>Viridiplantae</taxon>
        <taxon>Streptophyta</taxon>
        <taxon>Embryophyta</taxon>
        <taxon>Tracheophyta</taxon>
        <taxon>Spermatophyta</taxon>
        <taxon>Magnoliopsida</taxon>
        <taxon>Ranunculales</taxon>
        <taxon>Menispermaceae</taxon>
        <taxon>Menispermoideae</taxon>
        <taxon>Cissampelideae</taxon>
        <taxon>Stephania</taxon>
    </lineage>
</organism>
<sequence length="97" mass="11009">MMMMMMKWSLIVLALYFYDCIGAIDGTHIPAMIIGNDSSNYRDHHGFTSPNVLVACNFDLEFIYVFSGWEGSAHDSRRLTDALSRRNGLKVPQELGF</sequence>
<feature type="chain" id="PRO_5042881119" description="DDE Tnp4 domain-containing protein" evidence="8">
    <location>
        <begin position="24"/>
        <end position="97"/>
    </location>
</feature>
<evidence type="ECO:0000256" key="8">
    <source>
        <dbReference type="SAM" id="SignalP"/>
    </source>
</evidence>
<dbReference type="Pfam" id="PF13359">
    <property type="entry name" value="DDE_Tnp_4"/>
    <property type="match status" value="1"/>
</dbReference>
<keyword evidence="6" id="KW-0378">Hydrolase</keyword>
<gene>
    <name evidence="10" type="ORF">Syun_006755</name>
</gene>
<evidence type="ECO:0000256" key="1">
    <source>
        <dbReference type="ARBA" id="ARBA00001968"/>
    </source>
</evidence>
<keyword evidence="11" id="KW-1185">Reference proteome</keyword>
<dbReference type="PANTHER" id="PTHR22930:SF259">
    <property type="entry name" value="OS08G0106900 PROTEIN"/>
    <property type="match status" value="1"/>
</dbReference>
<comment type="subcellular location">
    <subcellularLocation>
        <location evidence="2">Nucleus</location>
    </subcellularLocation>
</comment>
<reference evidence="10 11" key="1">
    <citation type="submission" date="2024-01" db="EMBL/GenBank/DDBJ databases">
        <title>Genome assemblies of Stephania.</title>
        <authorList>
            <person name="Yang L."/>
        </authorList>
    </citation>
    <scope>NUCLEOTIDE SEQUENCE [LARGE SCALE GENOMIC DNA]</scope>
    <source>
        <strain evidence="10">YNDBR</strain>
        <tissue evidence="10">Leaf</tissue>
    </source>
</reference>
<dbReference type="GO" id="GO:0005634">
    <property type="term" value="C:nucleus"/>
    <property type="evidence" value="ECO:0007669"/>
    <property type="project" value="UniProtKB-SubCell"/>
</dbReference>
<comment type="cofactor">
    <cofactor evidence="1">
        <name>a divalent metal cation</name>
        <dbReference type="ChEBI" id="CHEBI:60240"/>
    </cofactor>
</comment>
<evidence type="ECO:0000256" key="2">
    <source>
        <dbReference type="ARBA" id="ARBA00004123"/>
    </source>
</evidence>
<protein>
    <recommendedName>
        <fullName evidence="9">DDE Tnp4 domain-containing protein</fullName>
    </recommendedName>
</protein>
<accession>A0AAP0KYW5</accession>
<feature type="domain" description="DDE Tnp4" evidence="9">
    <location>
        <begin position="24"/>
        <end position="77"/>
    </location>
</feature>
<keyword evidence="8" id="KW-0732">Signal</keyword>
<evidence type="ECO:0000256" key="7">
    <source>
        <dbReference type="ARBA" id="ARBA00023242"/>
    </source>
</evidence>
<dbReference type="GO" id="GO:0046872">
    <property type="term" value="F:metal ion binding"/>
    <property type="evidence" value="ECO:0007669"/>
    <property type="project" value="UniProtKB-KW"/>
</dbReference>
<evidence type="ECO:0000256" key="6">
    <source>
        <dbReference type="ARBA" id="ARBA00022801"/>
    </source>
</evidence>
<dbReference type="EMBL" id="JBBNAF010000003">
    <property type="protein sequence ID" value="KAK9160414.1"/>
    <property type="molecule type" value="Genomic_DNA"/>
</dbReference>
<feature type="signal peptide" evidence="8">
    <location>
        <begin position="1"/>
        <end position="23"/>
    </location>
</feature>
<keyword evidence="4" id="KW-0540">Nuclease</keyword>
<evidence type="ECO:0000313" key="10">
    <source>
        <dbReference type="EMBL" id="KAK9160414.1"/>
    </source>
</evidence>
<dbReference type="GO" id="GO:0016787">
    <property type="term" value="F:hydrolase activity"/>
    <property type="evidence" value="ECO:0007669"/>
    <property type="project" value="UniProtKB-KW"/>
</dbReference>
<dbReference type="GO" id="GO:0004518">
    <property type="term" value="F:nuclease activity"/>
    <property type="evidence" value="ECO:0007669"/>
    <property type="project" value="UniProtKB-KW"/>
</dbReference>
<evidence type="ECO:0000313" key="11">
    <source>
        <dbReference type="Proteomes" id="UP001420932"/>
    </source>
</evidence>
<dbReference type="InterPro" id="IPR045249">
    <property type="entry name" value="HARBI1-like"/>
</dbReference>
<comment type="caution">
    <text evidence="10">The sequence shown here is derived from an EMBL/GenBank/DDBJ whole genome shotgun (WGS) entry which is preliminary data.</text>
</comment>
<dbReference type="AlphaFoldDB" id="A0AAP0KYW5"/>
<dbReference type="Proteomes" id="UP001420932">
    <property type="component" value="Unassembled WGS sequence"/>
</dbReference>
<evidence type="ECO:0000256" key="3">
    <source>
        <dbReference type="ARBA" id="ARBA00006958"/>
    </source>
</evidence>
<name>A0AAP0KYW5_9MAGN</name>
<dbReference type="InterPro" id="IPR027806">
    <property type="entry name" value="HARBI1_dom"/>
</dbReference>
<proteinExistence type="inferred from homology"/>
<evidence type="ECO:0000259" key="9">
    <source>
        <dbReference type="Pfam" id="PF13359"/>
    </source>
</evidence>